<name>A0ACA9KN47_9GLOM</name>
<proteinExistence type="predicted"/>
<organism evidence="1 2">
    <name type="scientific">Cetraspora pellucida</name>
    <dbReference type="NCBI Taxonomy" id="1433469"/>
    <lineage>
        <taxon>Eukaryota</taxon>
        <taxon>Fungi</taxon>
        <taxon>Fungi incertae sedis</taxon>
        <taxon>Mucoromycota</taxon>
        <taxon>Glomeromycotina</taxon>
        <taxon>Glomeromycetes</taxon>
        <taxon>Diversisporales</taxon>
        <taxon>Gigasporaceae</taxon>
        <taxon>Cetraspora</taxon>
    </lineage>
</organism>
<sequence>MKQILKKRKLVNFKVSDFVKLKALETAISEFNEDSLGQISIREVVRLQSIEMMSGSICNCKSLYDNKKCKYKKINAKCTSHCYSSRFCLNKE</sequence>
<dbReference type="Proteomes" id="UP000789366">
    <property type="component" value="Unassembled WGS sequence"/>
</dbReference>
<comment type="caution">
    <text evidence="1">The sequence shown here is derived from an EMBL/GenBank/DDBJ whole genome shotgun (WGS) entry which is preliminary data.</text>
</comment>
<dbReference type="EMBL" id="CAJVPW010001426">
    <property type="protein sequence ID" value="CAG8483690.1"/>
    <property type="molecule type" value="Genomic_DNA"/>
</dbReference>
<evidence type="ECO:0000313" key="1">
    <source>
        <dbReference type="EMBL" id="CAG8483690.1"/>
    </source>
</evidence>
<accession>A0ACA9KN47</accession>
<keyword evidence="2" id="KW-1185">Reference proteome</keyword>
<protein>
    <submittedName>
        <fullName evidence="1">8741_t:CDS:1</fullName>
    </submittedName>
</protein>
<reference evidence="1" key="1">
    <citation type="submission" date="2021-06" db="EMBL/GenBank/DDBJ databases">
        <authorList>
            <person name="Kallberg Y."/>
            <person name="Tangrot J."/>
            <person name="Rosling A."/>
        </authorList>
    </citation>
    <scope>NUCLEOTIDE SEQUENCE</scope>
    <source>
        <strain evidence="1">28 12/20/2015</strain>
    </source>
</reference>
<evidence type="ECO:0000313" key="2">
    <source>
        <dbReference type="Proteomes" id="UP000789366"/>
    </source>
</evidence>
<gene>
    <name evidence="1" type="ORF">SPELUC_LOCUS2239</name>
</gene>